<sequence length="1262" mass="142211">MLIKEYRIPLPLSVEEYRTAQLYMIQKKSRLESKDKSDGVEIIENRPYENGQYTKKIYHIGSHLPAWLKAILPKSALNVEEEAWNAYPYTRTRYKCPFVEKLILDIETIYTDDHGTQDNVFKLSETELRARIIDHVNVVCDKVPNSEYKAEEDPKLYQSTKTGRGPLKEDWLQSYEPQYAGKACSSSVMCAYKLCRVEFRYWGMQTKIEWFIHNIAIRKTLVRAHRQAWCWQDEWFGLTIQDIRKLEEETKLLLSSKLIGQSPNLSDQAQLDINDRDQHPLTSVKGKNDLKNLYQPGSTEVTTTKADIFYQNQPPPSNSTPKSKNISTNKADEEINGKNTLIPADEENVLGNIPTRSTRTLGEEGQSSPYLPVSRQSIRYETNSTLAATVQVLKDWRLNNIMQDTDDSEEEYFDAQDNIADHDAMDEIRLSQMKSLISLASIESDEEDTTGSFTRDSSQETIAQEFYSPNKSISAKRSQGNDYTASNTTSSSSFSSEGPTSCLYKTLVLVIHGGCLLDSRLDYGSQQSDYQTFEVTFNSIIRSHYPFAEDSIATRLVPCPPICASALSMLAATETLCNRMRKPSEANAAAVNFSGNFAPLSAIPVLAVNSSEYNNAIPALVNQANSVYQDFINSNEGRGFHGKVCMVCDSMGAIIAYDALINNANPSQVSSTDTSPRTPSVIPTVTIESTCSSPSKVSSSFSQMEISFYFSFDVADFFMLGSPIAMILIMRILKQLPGCTLLRRPPCDQVYNLFYPIDPIAERLEPVLLGQFSNIPSISVVRFQQYPLGNGKLHYFKDAVFDNSQLFWPPTVNQSINNQSPVMQSEMTSEKGASILNQDYLLTRWWGNKRLDYALDCPKSLFGFPEAAIPHMLHSSYWESYDAVAMIIRQILHGNGIESLRRSDHRAESFSFTPSYPTEKWLKKRSNVKVMNVTANHRGSDIVVLESKPQYIVSKFVYGPLDVVSLTGEKVDIYIKVKGNWEFYDTVITGNQGKIKYTLPMEQQLGLGTFPVKAVVRGDHTVADSTLFVIPPETEVVVFSIDGSFTASVSLRGKDPKLKPGAVDVVRHWQDLGYLIVYVTGRPEMQKNRIMAWLTAHNFPFGIVSFSDGISPDRTKYKLSFLKYLTMEVKITIHVAYGSPKDIATYKEIGLAPHQIYIVSKKAKKKYSVQFIIDGYAQHLMDLASVSSSRPAVGRGRIVASRSRFSLPNSGITNKFDGSTLESFRNITRSRYRADSDTKNYKANDQRNSKNVSKYYSIETVV</sequence>
<dbReference type="Pfam" id="PF02862">
    <property type="entry name" value="DDHD"/>
    <property type="match status" value="1"/>
</dbReference>
<dbReference type="InParanoid" id="B3S674"/>
<evidence type="ECO:0000256" key="2">
    <source>
        <dbReference type="ARBA" id="ARBA00010316"/>
    </source>
</evidence>
<dbReference type="Gene3D" id="3.40.50.1000">
    <property type="entry name" value="HAD superfamily/HAD-like"/>
    <property type="match status" value="1"/>
</dbReference>
<name>B3S674_TRIAD</name>
<dbReference type="KEGG" id="tad:TRIADDRAFT_30191"/>
<evidence type="ECO:0000256" key="6">
    <source>
        <dbReference type="SAM" id="MobiDB-lite"/>
    </source>
</evidence>
<feature type="region of interest" description="Disordered" evidence="6">
    <location>
        <begin position="309"/>
        <end position="334"/>
    </location>
</feature>
<dbReference type="Pfam" id="PF24694">
    <property type="entry name" value="LNS2_PITM1-3"/>
    <property type="match status" value="1"/>
</dbReference>
<feature type="region of interest" description="Disordered" evidence="6">
    <location>
        <begin position="473"/>
        <end position="499"/>
    </location>
</feature>
<dbReference type="InterPro" id="IPR023393">
    <property type="entry name" value="START-like_dom_sf"/>
</dbReference>
<feature type="compositionally biased region" description="Low complexity" evidence="6">
    <location>
        <begin position="484"/>
        <end position="499"/>
    </location>
</feature>
<dbReference type="FunFam" id="3.30.530.20:FF:000001">
    <property type="entry name" value="Phosphatidylinositol transfer protein membrane associated 2"/>
    <property type="match status" value="1"/>
</dbReference>
<reference evidence="8 9" key="1">
    <citation type="journal article" date="2008" name="Nature">
        <title>The Trichoplax genome and the nature of placozoans.</title>
        <authorList>
            <person name="Srivastava M."/>
            <person name="Begovic E."/>
            <person name="Chapman J."/>
            <person name="Putnam N.H."/>
            <person name="Hellsten U."/>
            <person name="Kawashima T."/>
            <person name="Kuo A."/>
            <person name="Mitros T."/>
            <person name="Salamov A."/>
            <person name="Carpenter M.L."/>
            <person name="Signorovitch A.Y."/>
            <person name="Moreno M.A."/>
            <person name="Kamm K."/>
            <person name="Grimwood J."/>
            <person name="Schmutz J."/>
            <person name="Shapiro H."/>
            <person name="Grigoriev I.V."/>
            <person name="Buss L.W."/>
            <person name="Schierwater B."/>
            <person name="Dellaporta S.L."/>
            <person name="Rokhsar D.S."/>
        </authorList>
    </citation>
    <scope>NUCLEOTIDE SEQUENCE [LARGE SCALE GENOMIC DNA]</scope>
    <source>
        <strain evidence="8 9">Grell-BS-1999</strain>
    </source>
</reference>
<dbReference type="GO" id="GO:0035091">
    <property type="term" value="F:phosphatidylinositol binding"/>
    <property type="evidence" value="ECO:0000318"/>
    <property type="project" value="GO_Central"/>
</dbReference>
<dbReference type="FunFam" id="3.40.50.1000:FF:000173">
    <property type="entry name" value="Membrane-associated phosphatidylinositol transfer protein 2"/>
    <property type="match status" value="1"/>
</dbReference>
<dbReference type="GO" id="GO:0012505">
    <property type="term" value="C:endomembrane system"/>
    <property type="evidence" value="ECO:0007669"/>
    <property type="project" value="UniProtKB-SubCell"/>
</dbReference>
<dbReference type="SMART" id="SM01127">
    <property type="entry name" value="DDHD"/>
    <property type="match status" value="1"/>
</dbReference>
<dbReference type="SUPFAM" id="SSF56784">
    <property type="entry name" value="HAD-like"/>
    <property type="match status" value="1"/>
</dbReference>
<feature type="compositionally biased region" description="Polar residues" evidence="6">
    <location>
        <begin position="450"/>
        <end position="460"/>
    </location>
</feature>
<keyword evidence="3" id="KW-0488">Methylation</keyword>
<dbReference type="HOGENOM" id="CLU_007179_0_0_1"/>
<dbReference type="Proteomes" id="UP000009022">
    <property type="component" value="Unassembled WGS sequence"/>
</dbReference>
<keyword evidence="5" id="KW-0106">Calcium</keyword>
<comment type="subcellular location">
    <subcellularLocation>
        <location evidence="1">Endomembrane system</location>
        <topology evidence="1">Peripheral membrane protein</topology>
    </subcellularLocation>
</comment>
<dbReference type="AlphaFoldDB" id="B3S674"/>
<dbReference type="Pfam" id="PF02121">
    <property type="entry name" value="IP_trans"/>
    <property type="match status" value="1"/>
</dbReference>
<dbReference type="CDD" id="cd08889">
    <property type="entry name" value="SRPBCC_PITPNM1-2_like"/>
    <property type="match status" value="1"/>
</dbReference>
<dbReference type="CTD" id="6756934"/>
<dbReference type="eggNOG" id="KOG3668">
    <property type="taxonomic scope" value="Eukaryota"/>
</dbReference>
<dbReference type="OMA" id="EKVDIHM"/>
<accession>B3S674</accession>
<proteinExistence type="inferred from homology"/>
<feature type="domain" description="DDHD" evidence="7">
    <location>
        <begin position="710"/>
        <end position="893"/>
    </location>
</feature>
<gene>
    <name evidence="8" type="ORF">TRIADDRAFT_30191</name>
</gene>
<dbReference type="PANTHER" id="PTHR10658:SF81">
    <property type="entry name" value="PROTEIN RETINAL DEGENERATION B"/>
    <property type="match status" value="1"/>
</dbReference>
<keyword evidence="9" id="KW-1185">Reference proteome</keyword>
<protein>
    <recommendedName>
        <fullName evidence="7">DDHD domain-containing protein</fullName>
    </recommendedName>
</protein>
<evidence type="ECO:0000313" key="8">
    <source>
        <dbReference type="EMBL" id="EDV21573.1"/>
    </source>
</evidence>
<dbReference type="GO" id="GO:0008525">
    <property type="term" value="F:phosphatidylcholine transporter activity"/>
    <property type="evidence" value="ECO:0000318"/>
    <property type="project" value="GO_Central"/>
</dbReference>
<dbReference type="GO" id="GO:0046872">
    <property type="term" value="F:metal ion binding"/>
    <property type="evidence" value="ECO:0007669"/>
    <property type="project" value="InterPro"/>
</dbReference>
<dbReference type="Gene3D" id="3.30.530.20">
    <property type="match status" value="1"/>
</dbReference>
<evidence type="ECO:0000256" key="1">
    <source>
        <dbReference type="ARBA" id="ARBA00004184"/>
    </source>
</evidence>
<feature type="compositionally biased region" description="Polar residues" evidence="6">
    <location>
        <begin position="473"/>
        <end position="483"/>
    </location>
</feature>
<organism evidence="8 9">
    <name type="scientific">Trichoplax adhaerens</name>
    <name type="common">Trichoplax reptans</name>
    <dbReference type="NCBI Taxonomy" id="10228"/>
    <lineage>
        <taxon>Eukaryota</taxon>
        <taxon>Metazoa</taxon>
        <taxon>Placozoa</taxon>
        <taxon>Uniplacotomia</taxon>
        <taxon>Trichoplacea</taxon>
        <taxon>Trichoplacidae</taxon>
        <taxon>Trichoplax</taxon>
    </lineage>
</organism>
<dbReference type="PANTHER" id="PTHR10658">
    <property type="entry name" value="PHOSPHATIDYLINOSITOL TRANSFER PROTEIN"/>
    <property type="match status" value="1"/>
</dbReference>
<dbReference type="STRING" id="10228.B3S674"/>
<dbReference type="GO" id="GO:0031210">
    <property type="term" value="F:phosphatidylcholine binding"/>
    <property type="evidence" value="ECO:0000318"/>
    <property type="project" value="GO_Central"/>
</dbReference>
<dbReference type="OrthoDB" id="18453at2759"/>
<evidence type="ECO:0000256" key="3">
    <source>
        <dbReference type="ARBA" id="ARBA00022481"/>
    </source>
</evidence>
<dbReference type="Pfam" id="PF24695">
    <property type="entry name" value="PITM1-3"/>
    <property type="match status" value="1"/>
</dbReference>
<dbReference type="InterPro" id="IPR023214">
    <property type="entry name" value="HAD_sf"/>
</dbReference>
<dbReference type="GO" id="GO:0008526">
    <property type="term" value="F:phosphatidylinositol transfer activity"/>
    <property type="evidence" value="ECO:0000318"/>
    <property type="project" value="GO_Central"/>
</dbReference>
<dbReference type="EMBL" id="DS985252">
    <property type="protein sequence ID" value="EDV21573.1"/>
    <property type="molecule type" value="Genomic_DNA"/>
</dbReference>
<evidence type="ECO:0000256" key="4">
    <source>
        <dbReference type="ARBA" id="ARBA00022553"/>
    </source>
</evidence>
<dbReference type="RefSeq" id="XP_002115721.1">
    <property type="nucleotide sequence ID" value="XM_002115685.1"/>
</dbReference>
<dbReference type="InterPro" id="IPR055261">
    <property type="entry name" value="PI_transfer_N"/>
</dbReference>
<dbReference type="InterPro" id="IPR004177">
    <property type="entry name" value="DDHD_dom"/>
</dbReference>
<dbReference type="InterPro" id="IPR036412">
    <property type="entry name" value="HAD-like_sf"/>
</dbReference>
<evidence type="ECO:0000256" key="5">
    <source>
        <dbReference type="ARBA" id="ARBA00022837"/>
    </source>
</evidence>
<dbReference type="PROSITE" id="PS51043">
    <property type="entry name" value="DDHD"/>
    <property type="match status" value="1"/>
</dbReference>
<dbReference type="GeneID" id="6756934"/>
<dbReference type="InterPro" id="IPR031315">
    <property type="entry name" value="LNS2/PITP"/>
</dbReference>
<dbReference type="InterPro" id="IPR001666">
    <property type="entry name" value="PI_transfer"/>
</dbReference>
<feature type="compositionally biased region" description="Low complexity" evidence="6">
    <location>
        <begin position="319"/>
        <end position="329"/>
    </location>
</feature>
<dbReference type="GO" id="GO:0005737">
    <property type="term" value="C:cytoplasm"/>
    <property type="evidence" value="ECO:0000318"/>
    <property type="project" value="GO_Central"/>
</dbReference>
<dbReference type="FunCoup" id="B3S674">
    <property type="interactions" value="628"/>
</dbReference>
<keyword evidence="4" id="KW-0597">Phosphoprotein</keyword>
<dbReference type="SUPFAM" id="SSF55961">
    <property type="entry name" value="Bet v1-like"/>
    <property type="match status" value="1"/>
</dbReference>
<dbReference type="PhylomeDB" id="B3S674"/>
<feature type="region of interest" description="Disordered" evidence="6">
    <location>
        <begin position="270"/>
        <end position="289"/>
    </location>
</feature>
<evidence type="ECO:0000259" key="7">
    <source>
        <dbReference type="PROSITE" id="PS51043"/>
    </source>
</evidence>
<comment type="similarity">
    <text evidence="2">Belongs to the PtdIns transfer protein family. PI transfer class IIA subfamily.</text>
</comment>
<dbReference type="SMART" id="SM00775">
    <property type="entry name" value="LNS2"/>
    <property type="match status" value="1"/>
</dbReference>
<evidence type="ECO:0000313" key="9">
    <source>
        <dbReference type="Proteomes" id="UP000009022"/>
    </source>
</evidence>
<feature type="region of interest" description="Disordered" evidence="6">
    <location>
        <begin position="441"/>
        <end position="460"/>
    </location>
</feature>
<dbReference type="PRINTS" id="PR00391">
    <property type="entry name" value="PITRANSFER"/>
</dbReference>